<dbReference type="InterPro" id="IPR000073">
    <property type="entry name" value="AB_hydrolase_1"/>
</dbReference>
<evidence type="ECO:0000313" key="3">
    <source>
        <dbReference type="Proteomes" id="UP000051913"/>
    </source>
</evidence>
<sequence length="326" mass="35222">MRIPDEKESRRTAGERSQQNWEEAMVRLSVLASLLLSLVIPSSATSAPLAKEVEINGVRLPYVEQGSGEPVVFVHGVPSDLRSWEPVRESIAKKYRFIAYTQRYFGTGPWPDDGKNLSVATLADDLAKFIATLNAGPVHLVGWSYGGQVITTAAVKNPSLVRSLILYEASVASMLPTDSAEGKAAREDRAKMLAPVIAAAKAGDAVQAAKLLQEAVFQLPPGEFDRFPQDRQTRVLDNARTLPLVFAAPPPPVITCDMLKSFARPTLVMRGEKTQAFYTLIAEAIGKCVPGAQLVVLPNVNHDGPVRDPAAFSAAVLDFLSKHPGL</sequence>
<gene>
    <name evidence="2" type="ORF">CP49_29105</name>
</gene>
<organism evidence="2 3">
    <name type="scientific">Bradyrhizobium valentinum</name>
    <dbReference type="NCBI Taxonomy" id="1518501"/>
    <lineage>
        <taxon>Bacteria</taxon>
        <taxon>Pseudomonadati</taxon>
        <taxon>Pseudomonadota</taxon>
        <taxon>Alphaproteobacteria</taxon>
        <taxon>Hyphomicrobiales</taxon>
        <taxon>Nitrobacteraceae</taxon>
        <taxon>Bradyrhizobium</taxon>
    </lineage>
</organism>
<dbReference type="SUPFAM" id="SSF53474">
    <property type="entry name" value="alpha/beta-Hydrolases"/>
    <property type="match status" value="1"/>
</dbReference>
<dbReference type="Pfam" id="PF00561">
    <property type="entry name" value="Abhydrolase_1"/>
    <property type="match status" value="1"/>
</dbReference>
<reference evidence="2 3" key="1">
    <citation type="submission" date="2014-03" db="EMBL/GenBank/DDBJ databases">
        <title>Bradyrhizobium valentinum sp. nov., isolated from effective nodules of Lupinus mariae-josephae, a lupine endemic of basic-lime soils in Eastern Spain.</title>
        <authorList>
            <person name="Duran D."/>
            <person name="Rey L."/>
            <person name="Navarro A."/>
            <person name="Busquets A."/>
            <person name="Imperial J."/>
            <person name="Ruiz-Argueso T."/>
        </authorList>
    </citation>
    <scope>NUCLEOTIDE SEQUENCE [LARGE SCALE GENOMIC DNA]</scope>
    <source>
        <strain evidence="2 3">LmjM3</strain>
    </source>
</reference>
<name>A0A0R3LXG5_9BRAD</name>
<feature type="domain" description="AB hydrolase-1" evidence="1">
    <location>
        <begin position="70"/>
        <end position="303"/>
    </location>
</feature>
<keyword evidence="3" id="KW-1185">Reference proteome</keyword>
<protein>
    <recommendedName>
        <fullName evidence="1">AB hydrolase-1 domain-containing protein</fullName>
    </recommendedName>
</protein>
<dbReference type="AlphaFoldDB" id="A0A0R3LXG5"/>
<evidence type="ECO:0000313" key="2">
    <source>
        <dbReference type="EMBL" id="KRR09853.1"/>
    </source>
</evidence>
<accession>A0A0R3LXG5</accession>
<dbReference type="Proteomes" id="UP000051913">
    <property type="component" value="Unassembled WGS sequence"/>
</dbReference>
<dbReference type="InterPro" id="IPR029058">
    <property type="entry name" value="AB_hydrolase_fold"/>
</dbReference>
<evidence type="ECO:0000259" key="1">
    <source>
        <dbReference type="Pfam" id="PF00561"/>
    </source>
</evidence>
<dbReference type="RefSeq" id="WP_156438231.1">
    <property type="nucleotide sequence ID" value="NZ_LLXX01000059.1"/>
</dbReference>
<proteinExistence type="predicted"/>
<dbReference type="EMBL" id="LLXX01000059">
    <property type="protein sequence ID" value="KRR09853.1"/>
    <property type="molecule type" value="Genomic_DNA"/>
</dbReference>
<dbReference type="OrthoDB" id="9780765at2"/>
<dbReference type="Gene3D" id="3.40.50.1820">
    <property type="entry name" value="alpha/beta hydrolase"/>
    <property type="match status" value="1"/>
</dbReference>
<comment type="caution">
    <text evidence="2">The sequence shown here is derived from an EMBL/GenBank/DDBJ whole genome shotgun (WGS) entry which is preliminary data.</text>
</comment>
<dbReference type="InterPro" id="IPR050266">
    <property type="entry name" value="AB_hydrolase_sf"/>
</dbReference>
<dbReference type="PANTHER" id="PTHR43798">
    <property type="entry name" value="MONOACYLGLYCEROL LIPASE"/>
    <property type="match status" value="1"/>
</dbReference>
<dbReference type="STRING" id="1518501.CQ10_01680"/>